<dbReference type="InterPro" id="IPR058227">
    <property type="entry name" value="RSP_7527-like"/>
</dbReference>
<dbReference type="RefSeq" id="WP_085121967.1">
    <property type="nucleotide sequence ID" value="NZ_FWZX01000004.1"/>
</dbReference>
<dbReference type="Proteomes" id="UP000192917">
    <property type="component" value="Unassembled WGS sequence"/>
</dbReference>
<dbReference type="NCBIfam" id="NF046098">
    <property type="entry name" value="RSP_7527_fam"/>
    <property type="match status" value="1"/>
</dbReference>
<protein>
    <submittedName>
        <fullName evidence="1">Uncharacterized protein</fullName>
    </submittedName>
</protein>
<dbReference type="EMBL" id="FWZX01000004">
    <property type="protein sequence ID" value="SMF09792.1"/>
    <property type="molecule type" value="Genomic_DNA"/>
</dbReference>
<keyword evidence="2" id="KW-1185">Reference proteome</keyword>
<reference evidence="1 2" key="1">
    <citation type="submission" date="2017-04" db="EMBL/GenBank/DDBJ databases">
        <authorList>
            <person name="Afonso C.L."/>
            <person name="Miller P.J."/>
            <person name="Scott M.A."/>
            <person name="Spackman E."/>
            <person name="Goraichik I."/>
            <person name="Dimitrov K.M."/>
            <person name="Suarez D.L."/>
            <person name="Swayne D.E."/>
        </authorList>
    </citation>
    <scope>NUCLEOTIDE SEQUENCE [LARGE SCALE GENOMIC DNA]</scope>
    <source>
        <strain evidence="1 2">USBA 355</strain>
    </source>
</reference>
<proteinExistence type="predicted"/>
<sequence>MTFEPNVIVTDAETARLLARGRALQAQALRRAFATLGRGLLAALSGPAAPRPHRPLTDRRRVLRMAQEPIWH</sequence>
<name>A0A1Y6BHQ7_9PROT</name>
<organism evidence="1 2">
    <name type="scientific">Tistlia consotensis USBA 355</name>
    <dbReference type="NCBI Taxonomy" id="560819"/>
    <lineage>
        <taxon>Bacteria</taxon>
        <taxon>Pseudomonadati</taxon>
        <taxon>Pseudomonadota</taxon>
        <taxon>Alphaproteobacteria</taxon>
        <taxon>Rhodospirillales</taxon>
        <taxon>Rhodovibrionaceae</taxon>
        <taxon>Tistlia</taxon>
    </lineage>
</organism>
<dbReference type="AlphaFoldDB" id="A0A1Y6BHQ7"/>
<evidence type="ECO:0000313" key="2">
    <source>
        <dbReference type="Proteomes" id="UP000192917"/>
    </source>
</evidence>
<evidence type="ECO:0000313" key="1">
    <source>
        <dbReference type="EMBL" id="SMF09792.1"/>
    </source>
</evidence>
<gene>
    <name evidence="1" type="ORF">SAMN05428998_104272</name>
</gene>
<accession>A0A1Y6BHQ7</accession>